<feature type="non-terminal residue" evidence="1">
    <location>
        <position position="1"/>
    </location>
</feature>
<gene>
    <name evidence="1" type="ORF">CN611_32555</name>
</gene>
<sequence>YATRVTECGRSIGVAYAFRVNIVSSYQTGIILAGIRALLNLYAKKFRCPDVLTSILAAINL</sequence>
<dbReference type="Proteomes" id="UP000220621">
    <property type="component" value="Unassembled WGS sequence"/>
</dbReference>
<dbReference type="AlphaFoldDB" id="A0A2A8B0J7"/>
<organism evidence="1 2">
    <name type="scientific">Bacillus wiedmannii</name>
    <dbReference type="NCBI Taxonomy" id="1890302"/>
    <lineage>
        <taxon>Bacteria</taxon>
        <taxon>Bacillati</taxon>
        <taxon>Bacillota</taxon>
        <taxon>Bacilli</taxon>
        <taxon>Bacillales</taxon>
        <taxon>Bacillaceae</taxon>
        <taxon>Bacillus</taxon>
        <taxon>Bacillus cereus group</taxon>
    </lineage>
</organism>
<reference evidence="1 2" key="1">
    <citation type="submission" date="2017-09" db="EMBL/GenBank/DDBJ databases">
        <title>Large-scale bioinformatics analysis of Bacillus genomes uncovers conserved roles of natural products in bacterial physiology.</title>
        <authorList>
            <consortium name="Agbiome Team Llc"/>
            <person name="Bleich R.M."/>
            <person name="Grubbs K.J."/>
            <person name="Santa Maria K.C."/>
            <person name="Allen S.E."/>
            <person name="Farag S."/>
            <person name="Shank E.A."/>
            <person name="Bowers A."/>
        </authorList>
    </citation>
    <scope>NUCLEOTIDE SEQUENCE [LARGE SCALE GENOMIC DNA]</scope>
    <source>
        <strain evidence="1 2">AFS010764</strain>
    </source>
</reference>
<dbReference type="EMBL" id="NUDL01000362">
    <property type="protein sequence ID" value="PEM35469.1"/>
    <property type="molecule type" value="Genomic_DNA"/>
</dbReference>
<proteinExistence type="predicted"/>
<evidence type="ECO:0000313" key="1">
    <source>
        <dbReference type="EMBL" id="PEM35469.1"/>
    </source>
</evidence>
<comment type="caution">
    <text evidence="1">The sequence shown here is derived from an EMBL/GenBank/DDBJ whole genome shotgun (WGS) entry which is preliminary data.</text>
</comment>
<protein>
    <submittedName>
        <fullName evidence="1">Uncharacterized protein</fullName>
    </submittedName>
</protein>
<evidence type="ECO:0000313" key="2">
    <source>
        <dbReference type="Proteomes" id="UP000220621"/>
    </source>
</evidence>
<accession>A0A2A8B0J7</accession>
<name>A0A2A8B0J7_9BACI</name>